<reference evidence="3" key="1">
    <citation type="submission" date="2021-01" db="EMBL/GenBank/DDBJ databases">
        <title>Whole genome shotgun sequence of Virgisporangium aurantiacum NBRC 16421.</title>
        <authorList>
            <person name="Komaki H."/>
            <person name="Tamura T."/>
        </authorList>
    </citation>
    <scope>NUCLEOTIDE SEQUENCE</scope>
    <source>
        <strain evidence="3">NBRC 16421</strain>
    </source>
</reference>
<dbReference type="Pfam" id="PF02517">
    <property type="entry name" value="Rce1-like"/>
    <property type="match status" value="1"/>
</dbReference>
<keyword evidence="1" id="KW-0812">Transmembrane</keyword>
<dbReference type="InterPro" id="IPR003675">
    <property type="entry name" value="Rce1/LyrA-like_dom"/>
</dbReference>
<dbReference type="AlphaFoldDB" id="A0A8J4E757"/>
<accession>A0A8J4E757</accession>
<keyword evidence="1" id="KW-1133">Transmembrane helix</keyword>
<evidence type="ECO:0000259" key="2">
    <source>
        <dbReference type="Pfam" id="PF02517"/>
    </source>
</evidence>
<sequence length="252" mass="26395">MGTGSVSAFGLTVAAGTFLTVYVLGKPLIGHSARLLAERTSLNGRYTPIESYSVIRTILVIALQVVVITTLLLHFRNLSLPAVSADLTLGLLVPGVALGITEMTCFGVAAEYVIGAYNVAARHSRFGSVPPSVWMDSSRAGWMGQLHVAIRVMPGPTGPILVCLQVACEEVMFRHCFPLLIGGAVTGPVVSGALFVGMQATGMPRARSAVFPMVGAGIMAAVHSALYSRTGQLLPLVVAHAACFLLASRAHR</sequence>
<feature type="transmembrane region" description="Helical" evidence="1">
    <location>
        <begin position="179"/>
        <end position="197"/>
    </location>
</feature>
<feature type="transmembrane region" description="Helical" evidence="1">
    <location>
        <begin position="54"/>
        <end position="75"/>
    </location>
</feature>
<name>A0A8J4E757_9ACTN</name>
<keyword evidence="4" id="KW-1185">Reference proteome</keyword>
<feature type="transmembrane region" description="Helical" evidence="1">
    <location>
        <begin position="6"/>
        <end position="25"/>
    </location>
</feature>
<keyword evidence="1" id="KW-0472">Membrane</keyword>
<protein>
    <recommendedName>
        <fullName evidence="2">CAAX prenyl protease 2/Lysostaphin resistance protein A-like domain-containing protein</fullName>
    </recommendedName>
</protein>
<evidence type="ECO:0000313" key="3">
    <source>
        <dbReference type="EMBL" id="GIJ63838.1"/>
    </source>
</evidence>
<dbReference type="GO" id="GO:0004175">
    <property type="term" value="F:endopeptidase activity"/>
    <property type="evidence" value="ECO:0007669"/>
    <property type="project" value="UniProtKB-ARBA"/>
</dbReference>
<organism evidence="3 4">
    <name type="scientific">Virgisporangium aurantiacum</name>
    <dbReference type="NCBI Taxonomy" id="175570"/>
    <lineage>
        <taxon>Bacteria</taxon>
        <taxon>Bacillati</taxon>
        <taxon>Actinomycetota</taxon>
        <taxon>Actinomycetes</taxon>
        <taxon>Micromonosporales</taxon>
        <taxon>Micromonosporaceae</taxon>
        <taxon>Virgisporangium</taxon>
    </lineage>
</organism>
<gene>
    <name evidence="3" type="ORF">Vau01_113540</name>
</gene>
<evidence type="ECO:0000256" key="1">
    <source>
        <dbReference type="SAM" id="Phobius"/>
    </source>
</evidence>
<feature type="transmembrane region" description="Helical" evidence="1">
    <location>
        <begin position="87"/>
        <end position="114"/>
    </location>
</feature>
<evidence type="ECO:0000313" key="4">
    <source>
        <dbReference type="Proteomes" id="UP000612585"/>
    </source>
</evidence>
<dbReference type="EMBL" id="BOPG01000103">
    <property type="protein sequence ID" value="GIJ63838.1"/>
    <property type="molecule type" value="Genomic_DNA"/>
</dbReference>
<comment type="caution">
    <text evidence="3">The sequence shown here is derived from an EMBL/GenBank/DDBJ whole genome shotgun (WGS) entry which is preliminary data.</text>
</comment>
<feature type="domain" description="CAAX prenyl protease 2/Lysostaphin resistance protein A-like" evidence="2">
    <location>
        <begin position="160"/>
        <end position="243"/>
    </location>
</feature>
<dbReference type="GO" id="GO:0080120">
    <property type="term" value="P:CAAX-box protein maturation"/>
    <property type="evidence" value="ECO:0007669"/>
    <property type="project" value="UniProtKB-ARBA"/>
</dbReference>
<dbReference type="Proteomes" id="UP000612585">
    <property type="component" value="Unassembled WGS sequence"/>
</dbReference>
<feature type="transmembrane region" description="Helical" evidence="1">
    <location>
        <begin position="209"/>
        <end position="227"/>
    </location>
</feature>
<proteinExistence type="predicted"/>